<evidence type="ECO:0008006" key="3">
    <source>
        <dbReference type="Google" id="ProtNLM"/>
    </source>
</evidence>
<proteinExistence type="predicted"/>
<gene>
    <name evidence="1" type="ORF">A6A05_12755</name>
</gene>
<reference evidence="1 2" key="1">
    <citation type="submission" date="2016-04" db="EMBL/GenBank/DDBJ databases">
        <title>Draft genome sequence of freshwater magnetotactic bacteria Magnetospirillum marisnigri SP-1 and Magnetospirillum moscoviense BB-1.</title>
        <authorList>
            <person name="Koziaeva V."/>
            <person name="Dziuba M.V."/>
            <person name="Ivanov T.M."/>
            <person name="Kuznetsov B."/>
            <person name="Grouzdev D.S."/>
        </authorList>
    </citation>
    <scope>NUCLEOTIDE SEQUENCE [LARGE SCALE GENOMIC DNA]</scope>
    <source>
        <strain evidence="1 2">BB-1</strain>
    </source>
</reference>
<dbReference type="RefSeq" id="WP_068501024.1">
    <property type="nucleotide sequence ID" value="NZ_LWQU01000142.1"/>
</dbReference>
<dbReference type="PIRSF" id="PIRSF035865">
    <property type="entry name" value="UCP035865"/>
    <property type="match status" value="1"/>
</dbReference>
<evidence type="ECO:0000313" key="1">
    <source>
        <dbReference type="EMBL" id="OAN49889.1"/>
    </source>
</evidence>
<sequence>MVEQTLNEEDVSRLLASPTPDVRAEIAGKIASQHPDLSADQRRMAEEIFRLMVKDAEVRVREALSKQLKENPLVPHDVAVSLARDVESVALPMLQFSEVLNDEDLIEIVKSQSHDKQMAVANRSHVSAVLSDALVETHDETVVATLVSNEGAEISETTLTKVAEEFGASDSVGKTLIGRKSLPVTVAERLMLKVSENLRQSLMNRQDLSPEAAANMLIQARELAVLGLAEADTDVHKLVDHLYRNGRLTPSIILRAVCMGDMTFFESSIAKLARIKLENARTLIHDAGRRGFEALFDKAGLPKAFYQAMRAAIDVSYEMEYDGGPNDRERFSRRMIERILTQYGDLGVQFENDDLEYLLAKMNDLPATMLNE</sequence>
<name>A0A178MMJ0_9PROT</name>
<dbReference type="EMBL" id="LWQU01000142">
    <property type="protein sequence ID" value="OAN49889.1"/>
    <property type="molecule type" value="Genomic_DNA"/>
</dbReference>
<dbReference type="OrthoDB" id="9798569at2"/>
<dbReference type="Proteomes" id="UP000078543">
    <property type="component" value="Unassembled WGS sequence"/>
</dbReference>
<dbReference type="Pfam" id="PF10098">
    <property type="entry name" value="DUF2336"/>
    <property type="match status" value="1"/>
</dbReference>
<dbReference type="InterPro" id="IPR014598">
    <property type="entry name" value="UCP035865"/>
</dbReference>
<dbReference type="AlphaFoldDB" id="A0A178MMJ0"/>
<dbReference type="STRING" id="1437059.A6A05_12755"/>
<evidence type="ECO:0000313" key="2">
    <source>
        <dbReference type="Proteomes" id="UP000078543"/>
    </source>
</evidence>
<organism evidence="1 2">
    <name type="scientific">Magnetospirillum moscoviense</name>
    <dbReference type="NCBI Taxonomy" id="1437059"/>
    <lineage>
        <taxon>Bacteria</taxon>
        <taxon>Pseudomonadati</taxon>
        <taxon>Pseudomonadota</taxon>
        <taxon>Alphaproteobacteria</taxon>
        <taxon>Rhodospirillales</taxon>
        <taxon>Rhodospirillaceae</taxon>
        <taxon>Magnetospirillum</taxon>
    </lineage>
</organism>
<dbReference type="InterPro" id="IPR019285">
    <property type="entry name" value="DUF2336"/>
</dbReference>
<protein>
    <recommendedName>
        <fullName evidence="3">DUF2336 domain-containing protein</fullName>
    </recommendedName>
</protein>
<accession>A0A178MMJ0</accession>
<comment type="caution">
    <text evidence="1">The sequence shown here is derived from an EMBL/GenBank/DDBJ whole genome shotgun (WGS) entry which is preliminary data.</text>
</comment>
<keyword evidence="2" id="KW-1185">Reference proteome</keyword>